<reference evidence="1" key="1">
    <citation type="journal article" date="2021" name="Proc. Natl. Acad. Sci. U.S.A.">
        <title>A Catalog of Tens of Thousands of Viruses from Human Metagenomes Reveals Hidden Associations with Chronic Diseases.</title>
        <authorList>
            <person name="Tisza M.J."/>
            <person name="Buck C.B."/>
        </authorList>
    </citation>
    <scope>NUCLEOTIDE SEQUENCE</scope>
    <source>
        <strain evidence="1">CtsBB38</strain>
    </source>
</reference>
<accession>A0A8S5MWH3</accession>
<protein>
    <submittedName>
        <fullName evidence="1">Uncharacterized protein</fullName>
    </submittedName>
</protein>
<evidence type="ECO:0000313" key="1">
    <source>
        <dbReference type="EMBL" id="DAD86442.1"/>
    </source>
</evidence>
<sequence>MRKSIEAIKGDKLQNIRNNEIYLVADVCGNTFILNNEDGISKMYTLSTIKRWFKMYEEYVAPVVVEEKIDEYTTRHGRPALPPQTGIEVNRDDVNTVISNNGCIPNQKKEYLGVYKEGQRGAVCMVRFNKKGNMHIDMKPSVYDKLDANYRYTLETRYDTGIYDKSRGYFRISGVNDLEVLQNVIIAGTM</sequence>
<proteinExistence type="predicted"/>
<name>A0A8S5MWH3_9CAUD</name>
<organism evidence="1">
    <name type="scientific">Siphoviridae sp. ctsBB38</name>
    <dbReference type="NCBI Taxonomy" id="2826482"/>
    <lineage>
        <taxon>Viruses</taxon>
        <taxon>Duplodnaviria</taxon>
        <taxon>Heunggongvirae</taxon>
        <taxon>Uroviricota</taxon>
        <taxon>Caudoviricetes</taxon>
    </lineage>
</organism>
<dbReference type="EMBL" id="BK014999">
    <property type="protein sequence ID" value="DAD86442.1"/>
    <property type="molecule type" value="Genomic_DNA"/>
</dbReference>